<dbReference type="AlphaFoldDB" id="E0VT80"/>
<gene>
    <name evidence="3" type="primary">8230124</name>
    <name evidence="2" type="ORF">Phum_PHUM428010</name>
</gene>
<evidence type="ECO:0000313" key="4">
    <source>
        <dbReference type="Proteomes" id="UP000009046"/>
    </source>
</evidence>
<keyword evidence="4" id="KW-1185">Reference proteome</keyword>
<name>E0VT80_PEDHC</name>
<dbReference type="EnsemblMetazoa" id="PHUM428010-RA">
    <property type="protein sequence ID" value="PHUM428010-PA"/>
    <property type="gene ID" value="PHUM428010"/>
</dbReference>
<dbReference type="RefSeq" id="XP_002429324.1">
    <property type="nucleotide sequence ID" value="XM_002429279.1"/>
</dbReference>
<dbReference type="HOGENOM" id="CLU_415223_0_0_1"/>
<dbReference type="EMBL" id="AAZO01005229">
    <property type="status" value="NOT_ANNOTATED_CDS"/>
    <property type="molecule type" value="Genomic_DNA"/>
</dbReference>
<feature type="compositionally biased region" description="Basic residues" evidence="1">
    <location>
        <begin position="623"/>
        <end position="640"/>
    </location>
</feature>
<reference evidence="3" key="3">
    <citation type="submission" date="2020-05" db="UniProtKB">
        <authorList>
            <consortium name="EnsemblMetazoa"/>
        </authorList>
    </citation>
    <scope>IDENTIFICATION</scope>
    <source>
        <strain evidence="3">USDA</strain>
    </source>
</reference>
<reference evidence="2" key="1">
    <citation type="submission" date="2007-04" db="EMBL/GenBank/DDBJ databases">
        <title>Annotation of Pediculus humanus corporis strain USDA.</title>
        <authorList>
            <person name="Kirkness E."/>
            <person name="Hannick L."/>
            <person name="Hass B."/>
            <person name="Bruggner R."/>
            <person name="Lawson D."/>
            <person name="Bidwell S."/>
            <person name="Joardar V."/>
            <person name="Caler E."/>
            <person name="Walenz B."/>
            <person name="Inman J."/>
            <person name="Schobel S."/>
            <person name="Galinsky K."/>
            <person name="Amedeo P."/>
            <person name="Strausberg R."/>
        </authorList>
    </citation>
    <scope>NUCLEOTIDE SEQUENCE</scope>
    <source>
        <strain evidence="2">USDA</strain>
    </source>
</reference>
<dbReference type="KEGG" id="phu:Phum_PHUM428010"/>
<dbReference type="PANTHER" id="PTHR20916:SF18">
    <property type="entry name" value="IPT_TIG DOMAIN-CONTAINING PROTEIN"/>
    <property type="match status" value="1"/>
</dbReference>
<dbReference type="GeneID" id="8230124"/>
<accession>E0VT80</accession>
<feature type="compositionally biased region" description="Low complexity" evidence="1">
    <location>
        <begin position="599"/>
        <end position="610"/>
    </location>
</feature>
<evidence type="ECO:0000256" key="1">
    <source>
        <dbReference type="SAM" id="MobiDB-lite"/>
    </source>
</evidence>
<dbReference type="InParanoid" id="E0VT80"/>
<evidence type="ECO:0000313" key="3">
    <source>
        <dbReference type="EnsemblMetazoa" id="PHUM428010-PA"/>
    </source>
</evidence>
<dbReference type="PANTHER" id="PTHR20916">
    <property type="entry name" value="CYSTEINE AND GLYCINE-RICH PROTEIN 2 BINDING PROTEIN"/>
    <property type="match status" value="1"/>
</dbReference>
<sequence>MTNWPSIQELRKFESKFIDNSKYEDLKLTSSNTIPSTTTDTTTTATATTTNVNESITASKTKIIDSDDLNFIENNNNNNNKSVENLCCKTVRCVMKKNIQDSIKKYDRGDVEAEKKAEILKREEESRALRQNLAALSYRQWKERLKGRTMTLPKNGYQIFGPKPIPVVKEDWNRNFINSSPRHNNNNNNNQNGFNLRISKSNTSSTMFAFRPELKELENYKKDGENDTKITTTTTTMMAAAAAGAELATILDKNKNLIKNVKSVFDLNFIPLKELQTESTSKINFYKNDITVVPPSQQQQQPTNCLLTDIQPNNKIHYSTSHTNHLFTNNNNNNNILNTDYYTNREKPYIRHHTVANNSDTMPLKKKLDLYINAPPSRTTLAVERKKNYKNDKKTATATTGITKTKSFGHIDNDKIINDNKNFMPMKTTKKNNNINERKKEDGGGGGCTILKNVDKKPLKKTESVTNASKNIKSKCNLRSRSYDKQIKKKQSKELLLIKNKLNPRSKSFIKINKDDLINRYVSDDDDDDDNDDDSDNDDDDGERKLIECEIKKKKFKKKPLKKSISNCNGGDNVRGKTFADRNNGSDVKLKKKYKKKNNNNNNINNLITKSQSFTDSPYCVKNQKKLKNHDKNKTGKRKNFKDGETKSDTTTNAGQKLKKS</sequence>
<feature type="region of interest" description="Disordered" evidence="1">
    <location>
        <begin position="560"/>
        <end position="661"/>
    </location>
</feature>
<organism>
    <name type="scientific">Pediculus humanus subsp. corporis</name>
    <name type="common">Body louse</name>
    <dbReference type="NCBI Taxonomy" id="121224"/>
    <lineage>
        <taxon>Eukaryota</taxon>
        <taxon>Metazoa</taxon>
        <taxon>Ecdysozoa</taxon>
        <taxon>Arthropoda</taxon>
        <taxon>Hexapoda</taxon>
        <taxon>Insecta</taxon>
        <taxon>Pterygota</taxon>
        <taxon>Neoptera</taxon>
        <taxon>Paraneoptera</taxon>
        <taxon>Psocodea</taxon>
        <taxon>Troctomorpha</taxon>
        <taxon>Phthiraptera</taxon>
        <taxon>Anoplura</taxon>
        <taxon>Pediculidae</taxon>
        <taxon>Pediculus</taxon>
    </lineage>
</organism>
<protein>
    <submittedName>
        <fullName evidence="2 3">Uncharacterized protein</fullName>
    </submittedName>
</protein>
<evidence type="ECO:0000313" key="2">
    <source>
        <dbReference type="EMBL" id="EEB16586.1"/>
    </source>
</evidence>
<dbReference type="CTD" id="8230124"/>
<feature type="region of interest" description="Disordered" evidence="1">
    <location>
        <begin position="521"/>
        <end position="542"/>
    </location>
</feature>
<reference evidence="2" key="2">
    <citation type="submission" date="2007-04" db="EMBL/GenBank/DDBJ databases">
        <title>The genome of the human body louse.</title>
        <authorList>
            <consortium name="The Human Body Louse Genome Consortium"/>
            <person name="Kirkness E."/>
            <person name="Walenz B."/>
            <person name="Hass B."/>
            <person name="Bruggner R."/>
            <person name="Strausberg R."/>
        </authorList>
    </citation>
    <scope>NUCLEOTIDE SEQUENCE</scope>
    <source>
        <strain evidence="2">USDA</strain>
    </source>
</reference>
<dbReference type="EMBL" id="DS235760">
    <property type="protein sequence ID" value="EEB16586.1"/>
    <property type="molecule type" value="Genomic_DNA"/>
</dbReference>
<proteinExistence type="predicted"/>
<dbReference type="VEuPathDB" id="VectorBase:PHUM428010"/>
<dbReference type="Proteomes" id="UP000009046">
    <property type="component" value="Unassembled WGS sequence"/>
</dbReference>
<feature type="compositionally biased region" description="Acidic residues" evidence="1">
    <location>
        <begin position="524"/>
        <end position="541"/>
    </location>
</feature>